<sequence>MSASIPLLIAVAVLWGAIVALPERVRLRGDRIVVRRGLRLESIAVADIRAIRFHYHAVVGFVSVWELVSRHGCSLMIEGRAWGARSVLGALEVRLPGFSLQELDRQFEQGDVEDTLELWRLPRSG</sequence>
<dbReference type="KEGG" id="lyj:FKV23_01435"/>
<evidence type="ECO:0000313" key="2">
    <source>
        <dbReference type="Proteomes" id="UP000317199"/>
    </source>
</evidence>
<protein>
    <recommendedName>
        <fullName evidence="3">PH domain-containing protein</fullName>
    </recommendedName>
</protein>
<proteinExistence type="predicted"/>
<dbReference type="Proteomes" id="UP000317199">
    <property type="component" value="Chromosome"/>
</dbReference>
<evidence type="ECO:0008006" key="3">
    <source>
        <dbReference type="Google" id="ProtNLM"/>
    </source>
</evidence>
<dbReference type="OrthoDB" id="7069150at2"/>
<dbReference type="RefSeq" id="WP_141622254.1">
    <property type="nucleotide sequence ID" value="NZ_CP041242.1"/>
</dbReference>
<organism evidence="1 2">
    <name type="scientific">Marilutibacter alkalisoli</name>
    <dbReference type="NCBI Taxonomy" id="2591633"/>
    <lineage>
        <taxon>Bacteria</taxon>
        <taxon>Pseudomonadati</taxon>
        <taxon>Pseudomonadota</taxon>
        <taxon>Gammaproteobacteria</taxon>
        <taxon>Lysobacterales</taxon>
        <taxon>Lysobacteraceae</taxon>
        <taxon>Marilutibacter</taxon>
    </lineage>
</organism>
<evidence type="ECO:0000313" key="1">
    <source>
        <dbReference type="EMBL" id="QDH68912.1"/>
    </source>
</evidence>
<dbReference type="AlphaFoldDB" id="A0A514BNF8"/>
<name>A0A514BNF8_9GAMM</name>
<accession>A0A514BNF8</accession>
<dbReference type="EMBL" id="CP041242">
    <property type="protein sequence ID" value="QDH68912.1"/>
    <property type="molecule type" value="Genomic_DNA"/>
</dbReference>
<reference evidence="1 2" key="1">
    <citation type="submission" date="2019-06" db="EMBL/GenBank/DDBJ databases">
        <title>Lysobacter alkalisoli sp. nov. isolated from saline-alkali soil.</title>
        <authorList>
            <person name="Sun J.-Q."/>
            <person name="Xu L."/>
        </authorList>
    </citation>
    <scope>NUCLEOTIDE SEQUENCE [LARGE SCALE GENOMIC DNA]</scope>
    <source>
        <strain evidence="1 2">SJ-36</strain>
    </source>
</reference>
<keyword evidence="2" id="KW-1185">Reference proteome</keyword>
<gene>
    <name evidence="1" type="ORF">FKV23_01435</name>
</gene>